<name>A0ABW9F9B9_9FIRM</name>
<evidence type="ECO:0000256" key="4">
    <source>
        <dbReference type="RuleBase" id="RU361160"/>
    </source>
</evidence>
<dbReference type="RefSeq" id="WP_408104994.1">
    <property type="nucleotide sequence ID" value="NZ_JBFNFH010000020.1"/>
</dbReference>
<dbReference type="EC" id="1.2.1.-" evidence="4"/>
<comment type="caution">
    <text evidence="6">The sequence shown here is derived from an EMBL/GenBank/DDBJ whole genome shotgun (WGS) entry which is preliminary data.</text>
</comment>
<dbReference type="NCBIfam" id="TIGR01534">
    <property type="entry name" value="GAPDH-I"/>
    <property type="match status" value="1"/>
</dbReference>
<dbReference type="InterPro" id="IPR020828">
    <property type="entry name" value="GlycerAld_3-P_DH_NAD(P)-bd"/>
</dbReference>
<sequence>MKVAISGFGRIGRDVARVLLEEGREGVELVAINDTGDKATSAKLFKYDSLYGKFSKSIELTDKGIKFGDQEVTFLSERNPENLPWGELGVDLVIDSTGAFNSHAGASRHLQGGAKKVLLTAPAKDADKTIVMGVNHNEYDPEKHVIVSNASCTTNCLAPLTKVLLEEFGIEKGLMTTVHSYTGDQNIHDNKHKDIRRARAAALSQIPTTTGAAQAVSLVLPQVEGKLTGLAIRVPTPTVSLVDLTVQLSKEASVEEINAAFKKHAEGDLKGILGYAEDELVSIDYQGDNRSSIFDPYLTYAIGDLVKVISWYDNEWGYSNRVADLAQLMATK</sequence>
<dbReference type="InterPro" id="IPR036291">
    <property type="entry name" value="NAD(P)-bd_dom_sf"/>
</dbReference>
<reference evidence="6 7" key="1">
    <citation type="journal article" date="2024" name="Front. Microbiol.">
        <title>Pangenomic and biochemical analyses of Helcococcus ovis reveal widespread tetracycline resistance and a novel bacterial species, Helcococcus bovis.</title>
        <authorList>
            <person name="Cunha F."/>
            <person name="Zhai Y."/>
            <person name="Casaro S."/>
            <person name="Jones K.L."/>
            <person name="Hernandez M."/>
            <person name="Bisinotto R.S."/>
            <person name="Kariyawasam S."/>
            <person name="Brown M.B."/>
            <person name="Phillips A."/>
            <person name="Jeong K.C."/>
            <person name="Galvao K.N."/>
        </authorList>
    </citation>
    <scope>NUCLEOTIDE SEQUENCE [LARGE SCALE GENOMIC DNA]</scope>
    <source>
        <strain evidence="6 7">KG197</strain>
    </source>
</reference>
<dbReference type="SMART" id="SM00846">
    <property type="entry name" value="Gp_dh_N"/>
    <property type="match status" value="1"/>
</dbReference>
<evidence type="ECO:0000313" key="6">
    <source>
        <dbReference type="EMBL" id="MFM1525491.1"/>
    </source>
</evidence>
<accession>A0ABW9F9B9</accession>
<dbReference type="SUPFAM" id="SSF55347">
    <property type="entry name" value="Glyceraldehyde-3-phosphate dehydrogenase-like, C-terminal domain"/>
    <property type="match status" value="1"/>
</dbReference>
<dbReference type="Proteomes" id="UP001629536">
    <property type="component" value="Unassembled WGS sequence"/>
</dbReference>
<evidence type="ECO:0000313" key="7">
    <source>
        <dbReference type="Proteomes" id="UP001629536"/>
    </source>
</evidence>
<proteinExistence type="inferred from homology"/>
<dbReference type="PROSITE" id="PS00071">
    <property type="entry name" value="GAPDH"/>
    <property type="match status" value="1"/>
</dbReference>
<dbReference type="SUPFAM" id="SSF51735">
    <property type="entry name" value="NAD(P)-binding Rossmann-fold domains"/>
    <property type="match status" value="1"/>
</dbReference>
<dbReference type="Pfam" id="PF00044">
    <property type="entry name" value="Gp_dh_N"/>
    <property type="match status" value="1"/>
</dbReference>
<dbReference type="EMBL" id="JBFNFH010000020">
    <property type="protein sequence ID" value="MFM1525491.1"/>
    <property type="molecule type" value="Genomic_DNA"/>
</dbReference>
<evidence type="ECO:0000256" key="2">
    <source>
        <dbReference type="ARBA" id="ARBA00023002"/>
    </source>
</evidence>
<dbReference type="InterPro" id="IPR020830">
    <property type="entry name" value="GlycerAld_3-P_DH_AS"/>
</dbReference>
<protein>
    <recommendedName>
        <fullName evidence="4">Glyceraldehyde-3-phosphate dehydrogenase</fullName>
        <ecNumber evidence="4">1.2.1.-</ecNumber>
    </recommendedName>
</protein>
<keyword evidence="7" id="KW-1185">Reference proteome</keyword>
<dbReference type="InterPro" id="IPR020831">
    <property type="entry name" value="GlycerAld/Erythrose_P_DH"/>
</dbReference>
<dbReference type="Gene3D" id="3.40.50.720">
    <property type="entry name" value="NAD(P)-binding Rossmann-like Domain"/>
    <property type="match status" value="1"/>
</dbReference>
<organism evidence="6 7">
    <name type="scientific">Helcococcus bovis</name>
    <dbReference type="NCBI Taxonomy" id="3153252"/>
    <lineage>
        <taxon>Bacteria</taxon>
        <taxon>Bacillati</taxon>
        <taxon>Bacillota</taxon>
        <taxon>Tissierellia</taxon>
        <taxon>Tissierellales</taxon>
        <taxon>Peptoniphilaceae</taxon>
        <taxon>Helcococcus</taxon>
    </lineage>
</organism>
<gene>
    <name evidence="6" type="primary">gap</name>
    <name evidence="6" type="ORF">ABGF40_07455</name>
</gene>
<dbReference type="CDD" id="cd18126">
    <property type="entry name" value="GAPDH_I_C"/>
    <property type="match status" value="1"/>
</dbReference>
<keyword evidence="2 4" id="KW-0560">Oxidoreductase</keyword>
<dbReference type="PRINTS" id="PR00078">
    <property type="entry name" value="G3PDHDRGNASE"/>
</dbReference>
<dbReference type="InterPro" id="IPR020829">
    <property type="entry name" value="GlycerAld_3-P_DH_cat"/>
</dbReference>
<evidence type="ECO:0000256" key="3">
    <source>
        <dbReference type="RuleBase" id="RU000397"/>
    </source>
</evidence>
<comment type="similarity">
    <text evidence="1 3">Belongs to the glyceraldehyde-3-phosphate dehydrogenase family.</text>
</comment>
<dbReference type="Gene3D" id="3.30.360.10">
    <property type="entry name" value="Dihydrodipicolinate Reductase, domain 2"/>
    <property type="match status" value="1"/>
</dbReference>
<feature type="domain" description="Glyceraldehyde 3-phosphate dehydrogenase NAD(P) binding" evidence="5">
    <location>
        <begin position="1"/>
        <end position="152"/>
    </location>
</feature>
<evidence type="ECO:0000259" key="5">
    <source>
        <dbReference type="SMART" id="SM00846"/>
    </source>
</evidence>
<dbReference type="PANTHER" id="PTHR43148">
    <property type="entry name" value="GLYCERALDEHYDE-3-PHOSPHATE DEHYDROGENASE 2"/>
    <property type="match status" value="1"/>
</dbReference>
<evidence type="ECO:0000256" key="1">
    <source>
        <dbReference type="ARBA" id="ARBA00007406"/>
    </source>
</evidence>
<dbReference type="CDD" id="cd05214">
    <property type="entry name" value="GAPDH_I_N"/>
    <property type="match status" value="1"/>
</dbReference>
<dbReference type="PIRSF" id="PIRSF000149">
    <property type="entry name" value="GAP_DH"/>
    <property type="match status" value="1"/>
</dbReference>
<dbReference type="Pfam" id="PF02800">
    <property type="entry name" value="Gp_dh_C"/>
    <property type="match status" value="1"/>
</dbReference>
<dbReference type="InterPro" id="IPR006424">
    <property type="entry name" value="Glyceraldehyde-3-P_DH_1"/>
</dbReference>